<dbReference type="InterPro" id="IPR035979">
    <property type="entry name" value="RBD_domain_sf"/>
</dbReference>
<evidence type="ECO:0000313" key="14">
    <source>
        <dbReference type="Proteomes" id="UP000439903"/>
    </source>
</evidence>
<evidence type="ECO:0000256" key="8">
    <source>
        <dbReference type="PROSITE-ProRule" id="PRU00176"/>
    </source>
</evidence>
<dbReference type="EC" id="2.7.7.48" evidence="9"/>
<dbReference type="Proteomes" id="UP000439903">
    <property type="component" value="Unassembled WGS sequence"/>
</dbReference>
<feature type="coiled-coil region" evidence="10">
    <location>
        <begin position="690"/>
        <end position="717"/>
    </location>
</feature>
<keyword evidence="10" id="KW-0175">Coiled coil</keyword>
<comment type="caution">
    <text evidence="13">The sequence shown here is derived from an EMBL/GenBank/DDBJ whole genome shotgun (WGS) entry which is preliminary data.</text>
</comment>
<evidence type="ECO:0000256" key="3">
    <source>
        <dbReference type="ARBA" id="ARBA00022679"/>
    </source>
</evidence>
<dbReference type="GO" id="GO:0031380">
    <property type="term" value="C:nuclear RNA-directed RNA polymerase complex"/>
    <property type="evidence" value="ECO:0007669"/>
    <property type="project" value="TreeGrafter"/>
</dbReference>
<proteinExistence type="inferred from homology"/>
<dbReference type="InterPro" id="IPR000504">
    <property type="entry name" value="RRM_dom"/>
</dbReference>
<feature type="region of interest" description="Disordered" evidence="11">
    <location>
        <begin position="1"/>
        <end position="32"/>
    </location>
</feature>
<dbReference type="GO" id="GO:0003968">
    <property type="term" value="F:RNA-directed RNA polymerase activity"/>
    <property type="evidence" value="ECO:0007669"/>
    <property type="project" value="UniProtKB-KW"/>
</dbReference>
<keyword evidence="4 9" id="KW-0548">Nucleotidyltransferase</keyword>
<keyword evidence="3 9" id="KW-0808">Transferase</keyword>
<dbReference type="Pfam" id="PF26253">
    <property type="entry name" value="RdRP_head"/>
    <property type="match status" value="1"/>
</dbReference>
<keyword evidence="14" id="KW-1185">Reference proteome</keyword>
<dbReference type="PROSITE" id="PS50102">
    <property type="entry name" value="RRM"/>
    <property type="match status" value="1"/>
</dbReference>
<evidence type="ECO:0000256" key="7">
    <source>
        <dbReference type="ARBA" id="ARBA00048744"/>
    </source>
</evidence>
<dbReference type="GO" id="GO:0003723">
    <property type="term" value="F:RNA binding"/>
    <property type="evidence" value="ECO:0007669"/>
    <property type="project" value="UniProtKB-UniRule"/>
</dbReference>
<dbReference type="EMBL" id="WTPW01000720">
    <property type="protein sequence ID" value="KAF0485498.1"/>
    <property type="molecule type" value="Genomic_DNA"/>
</dbReference>
<dbReference type="InterPro" id="IPR057596">
    <property type="entry name" value="RDRP_core"/>
</dbReference>
<evidence type="ECO:0000259" key="12">
    <source>
        <dbReference type="PROSITE" id="PS50102"/>
    </source>
</evidence>
<dbReference type="PANTHER" id="PTHR23079:SF55">
    <property type="entry name" value="RNA-DIRECTED RNA POLYMERASE"/>
    <property type="match status" value="1"/>
</dbReference>
<reference evidence="13 14" key="1">
    <citation type="journal article" date="2019" name="Environ. Microbiol.">
        <title>At the nexus of three kingdoms: the genome of the mycorrhizal fungus Gigaspora margarita provides insights into plant, endobacterial and fungal interactions.</title>
        <authorList>
            <person name="Venice F."/>
            <person name="Ghignone S."/>
            <person name="Salvioli di Fossalunga A."/>
            <person name="Amselem J."/>
            <person name="Novero M."/>
            <person name="Xianan X."/>
            <person name="Sedzielewska Toro K."/>
            <person name="Morin E."/>
            <person name="Lipzen A."/>
            <person name="Grigoriev I.V."/>
            <person name="Henrissat B."/>
            <person name="Martin F.M."/>
            <person name="Bonfante P."/>
        </authorList>
    </citation>
    <scope>NUCLEOTIDE SEQUENCE [LARGE SCALE GENOMIC DNA]</scope>
    <source>
        <strain evidence="13 14">BEG34</strain>
    </source>
</reference>
<organism evidence="13 14">
    <name type="scientific">Gigaspora margarita</name>
    <dbReference type="NCBI Taxonomy" id="4874"/>
    <lineage>
        <taxon>Eukaryota</taxon>
        <taxon>Fungi</taxon>
        <taxon>Fungi incertae sedis</taxon>
        <taxon>Mucoromycota</taxon>
        <taxon>Glomeromycotina</taxon>
        <taxon>Glomeromycetes</taxon>
        <taxon>Diversisporales</taxon>
        <taxon>Gigasporaceae</taxon>
        <taxon>Gigaspora</taxon>
    </lineage>
</organism>
<evidence type="ECO:0000256" key="2">
    <source>
        <dbReference type="ARBA" id="ARBA00022484"/>
    </source>
</evidence>
<protein>
    <recommendedName>
        <fullName evidence="9">RNA-dependent RNA polymerase</fullName>
        <ecNumber evidence="9">2.7.7.48</ecNumber>
    </recommendedName>
</protein>
<evidence type="ECO:0000256" key="11">
    <source>
        <dbReference type="SAM" id="MobiDB-lite"/>
    </source>
</evidence>
<accession>A0A8H4AEH5</accession>
<dbReference type="AlphaFoldDB" id="A0A8H4AEH5"/>
<dbReference type="PANTHER" id="PTHR23079">
    <property type="entry name" value="RNA-DEPENDENT RNA POLYMERASE"/>
    <property type="match status" value="1"/>
</dbReference>
<dbReference type="SUPFAM" id="SSF54928">
    <property type="entry name" value="RNA-binding domain, RBD"/>
    <property type="match status" value="1"/>
</dbReference>
<keyword evidence="5 8" id="KW-0694">RNA-binding</keyword>
<comment type="catalytic activity">
    <reaction evidence="7 9">
        <text>RNA(n) + a ribonucleoside 5'-triphosphate = RNA(n+1) + diphosphate</text>
        <dbReference type="Rhea" id="RHEA:21248"/>
        <dbReference type="Rhea" id="RHEA-COMP:14527"/>
        <dbReference type="Rhea" id="RHEA-COMP:17342"/>
        <dbReference type="ChEBI" id="CHEBI:33019"/>
        <dbReference type="ChEBI" id="CHEBI:61557"/>
        <dbReference type="ChEBI" id="CHEBI:140395"/>
        <dbReference type="EC" id="2.7.7.48"/>
    </reaction>
</comment>
<dbReference type="InterPro" id="IPR007855">
    <property type="entry name" value="RDRP"/>
</dbReference>
<dbReference type="InterPro" id="IPR058751">
    <property type="entry name" value="RDRP_helical"/>
</dbReference>
<dbReference type="InterPro" id="IPR012677">
    <property type="entry name" value="Nucleotide-bd_a/b_plait_sf"/>
</dbReference>
<evidence type="ECO:0000256" key="10">
    <source>
        <dbReference type="SAM" id="Coils"/>
    </source>
</evidence>
<dbReference type="Pfam" id="PF05183">
    <property type="entry name" value="RdRP"/>
    <property type="match status" value="1"/>
</dbReference>
<keyword evidence="2 9" id="KW-0696">RNA-directed RNA polymerase</keyword>
<evidence type="ECO:0000256" key="5">
    <source>
        <dbReference type="ARBA" id="ARBA00022884"/>
    </source>
</evidence>
<dbReference type="Pfam" id="PF26252">
    <property type="entry name" value="RdRP_helical"/>
    <property type="match status" value="1"/>
</dbReference>
<dbReference type="GO" id="GO:0030422">
    <property type="term" value="P:siRNA processing"/>
    <property type="evidence" value="ECO:0007669"/>
    <property type="project" value="TreeGrafter"/>
</dbReference>
<dbReference type="InterPro" id="IPR058752">
    <property type="entry name" value="RDRP_C_head"/>
</dbReference>
<dbReference type="OrthoDB" id="6513042at2759"/>
<keyword evidence="6" id="KW-0943">RNA-mediated gene silencing</keyword>
<feature type="domain" description="RRM" evidence="12">
    <location>
        <begin position="50"/>
        <end position="128"/>
    </location>
</feature>
<sequence length="1219" mass="141091">MSTRSRRGYNDNNDNYPNPYNNQRRYSGRNNKYLAGPPYVPSTYRSQPELKFRVTNVPYKATTAELKEYFSSYGSVHELYIDIDFDRDGIERPTGIIFLTFRPPPQHPFWNNAVRFHGRELRFEYKPYNNKFLDYSDGQHKIREDCIYAESVEMGAFIQPNVFIPEARFTEKVKFALDYKWHTITIQFGFQGIHIFKLEIDFNHIDGEVMVEFDGFNNQCTKAHLTVASKFPAKYWTFKNNAQSASKFSWRHDECWMRRTEIRVVSRSLEEQALPLQLNMPNNSDQISRWLVFRVTFDFNDTNTDYIDFEQILRRACEYNILSKLGVGDPKLHINVEPVNSLSKITDRSMLPFDALYAIESNISHNFLNEYNLSEEFYRILEHQPHNVAIHIMNKIFSDKKRIYDPLLFLKHEILELKDIKIKSDLVPHYCVLMRKVVVTPTTMYMLPPVMETSNRVIRHFKNYKNNFLRVQFTDEASEKVSSSSGSANLALYNRIFRVLINGIKIGDLHYEFLAFSASQLRDHSCWFFASIPGVISASTIREWMGDFSNIKNVAKYAARMGHCFSSTRAVSNLPVDDITEIPDIIRNGYVFSDGIGKISPKLAKTVAEILEFKYVPSAFQFRLGGYKGVLCQSRYLRNNQIQVRPSQNKFESKHNIIEVIKGSRMITAYLNRQAITLLSTLGVPDEVFIRMQKQQVEELDRMLKNEEMAIRVLNSNIDEHDFTRMMSDLVKAKFFQRNDPYIVNLISLFRITMLRNLKKKAKIRVDDGAFLLGVLDETETLREDQIYCCISDPNNPGARRVITGNCVIFRNPCFHPGDVRVVNAVNCKSLDYLVDVVVFPATGYRDIPSQLSGGDLDGDDFTIIHDPNLIPKITNVEPMDYNAPQPILVDHVTIDHIKKFFVNYILSDNLGLISNAHLAKADLAENGAFHGTCLRLAQLNCEAVDFPKTGIPAIFPNELKARDVPDFMEKFDKATYRSEKVLGKLYRSIKVSDFNPYKKIIFDERLIVPGFELYIDGARIYKKEYDSELRSLMNQYGLESEYEAVSGFIVSNTLLVGKKKPRETQNSVTSMVAAIKSRYKEIFEREFYSEGTKVVLPEAYDLMKAKASAWYYVAYHHSELKEDDPMMSFPWINYEILCNIAIKNNYKMNKDLNNQGISSSNNSPVISSTSSFREEPVQYQHVFEYRPHVLDELDNEDDGLGRLQRLIAQQSLQQTDSY</sequence>
<evidence type="ECO:0000256" key="9">
    <source>
        <dbReference type="RuleBase" id="RU363098"/>
    </source>
</evidence>
<dbReference type="CDD" id="cd00590">
    <property type="entry name" value="RRM_SF"/>
    <property type="match status" value="1"/>
</dbReference>
<gene>
    <name evidence="13" type="ORF">F8M41_022799</name>
</gene>
<comment type="similarity">
    <text evidence="1 9">Belongs to the RdRP family.</text>
</comment>
<evidence type="ECO:0000256" key="4">
    <source>
        <dbReference type="ARBA" id="ARBA00022695"/>
    </source>
</evidence>
<feature type="compositionally biased region" description="Low complexity" evidence="11">
    <location>
        <begin position="10"/>
        <end position="22"/>
    </location>
</feature>
<dbReference type="Gene3D" id="3.30.70.330">
    <property type="match status" value="1"/>
</dbReference>
<name>A0A8H4AEH5_GIGMA</name>
<evidence type="ECO:0000256" key="6">
    <source>
        <dbReference type="ARBA" id="ARBA00023158"/>
    </source>
</evidence>
<evidence type="ECO:0000256" key="1">
    <source>
        <dbReference type="ARBA" id="ARBA00005762"/>
    </source>
</evidence>
<evidence type="ECO:0000313" key="13">
    <source>
        <dbReference type="EMBL" id="KAF0485498.1"/>
    </source>
</evidence>